<dbReference type="InterPro" id="IPR000990">
    <property type="entry name" value="Innexin"/>
</dbReference>
<dbReference type="WBParaSite" id="Gr19_v10_g9507.t1">
    <property type="protein sequence ID" value="Gr19_v10_g9507.t1"/>
    <property type="gene ID" value="Gr19_v10_g9507"/>
</dbReference>
<evidence type="ECO:0000256" key="9">
    <source>
        <dbReference type="ARBA" id="ARBA00023065"/>
    </source>
</evidence>
<dbReference type="GO" id="GO:0005243">
    <property type="term" value="F:gap junction channel activity"/>
    <property type="evidence" value="ECO:0007669"/>
    <property type="project" value="TreeGrafter"/>
</dbReference>
<evidence type="ECO:0000256" key="12">
    <source>
        <dbReference type="RuleBase" id="RU010713"/>
    </source>
</evidence>
<proteinExistence type="inferred from homology"/>
<dbReference type="AlphaFoldDB" id="A0A914IFX3"/>
<keyword evidence="14" id="KW-1185">Reference proteome</keyword>
<keyword evidence="6" id="KW-0303">Gap junction</keyword>
<evidence type="ECO:0000256" key="1">
    <source>
        <dbReference type="ARBA" id="ARBA00004610"/>
    </source>
</evidence>
<feature type="transmembrane region" description="Helical" evidence="12">
    <location>
        <begin position="260"/>
        <end position="282"/>
    </location>
</feature>
<evidence type="ECO:0000256" key="8">
    <source>
        <dbReference type="ARBA" id="ARBA00022989"/>
    </source>
</evidence>
<evidence type="ECO:0000256" key="2">
    <source>
        <dbReference type="ARBA" id="ARBA00004651"/>
    </source>
</evidence>
<feature type="region of interest" description="Disordered" evidence="13">
    <location>
        <begin position="364"/>
        <end position="387"/>
    </location>
</feature>
<evidence type="ECO:0000256" key="4">
    <source>
        <dbReference type="ARBA" id="ARBA00022475"/>
    </source>
</evidence>
<name>A0A914IFX3_GLORO</name>
<keyword evidence="5 12" id="KW-0812">Transmembrane</keyword>
<feature type="compositionally biased region" description="Polar residues" evidence="13">
    <location>
        <begin position="371"/>
        <end position="386"/>
    </location>
</feature>
<keyword evidence="9 12" id="KW-0406">Ion transport</keyword>
<evidence type="ECO:0000313" key="14">
    <source>
        <dbReference type="Proteomes" id="UP000887572"/>
    </source>
</evidence>
<evidence type="ECO:0000256" key="13">
    <source>
        <dbReference type="SAM" id="MobiDB-lite"/>
    </source>
</evidence>
<evidence type="ECO:0000256" key="11">
    <source>
        <dbReference type="ARBA" id="ARBA00023303"/>
    </source>
</evidence>
<reference evidence="15" key="1">
    <citation type="submission" date="2022-11" db="UniProtKB">
        <authorList>
            <consortium name="WormBaseParasite"/>
        </authorList>
    </citation>
    <scope>IDENTIFICATION</scope>
</reference>
<keyword evidence="3 12" id="KW-0813">Transport</keyword>
<feature type="compositionally biased region" description="Polar residues" evidence="13">
    <location>
        <begin position="537"/>
        <end position="562"/>
    </location>
</feature>
<dbReference type="PROSITE" id="PS51013">
    <property type="entry name" value="PANNEXIN"/>
    <property type="match status" value="1"/>
</dbReference>
<gene>
    <name evidence="12" type="primary">inx</name>
</gene>
<keyword evidence="11 12" id="KW-0407">Ion channel</keyword>
<dbReference type="Pfam" id="PF00876">
    <property type="entry name" value="Innexin"/>
    <property type="match status" value="1"/>
</dbReference>
<keyword evidence="8 12" id="KW-1133">Transmembrane helix</keyword>
<dbReference type="GO" id="GO:0034220">
    <property type="term" value="P:monoatomic ion transmembrane transport"/>
    <property type="evidence" value="ECO:0007669"/>
    <property type="project" value="UniProtKB-KW"/>
</dbReference>
<feature type="region of interest" description="Disordered" evidence="13">
    <location>
        <begin position="511"/>
        <end position="562"/>
    </location>
</feature>
<evidence type="ECO:0000256" key="5">
    <source>
        <dbReference type="ARBA" id="ARBA00022692"/>
    </source>
</evidence>
<dbReference type="GO" id="GO:0005886">
    <property type="term" value="C:plasma membrane"/>
    <property type="evidence" value="ECO:0007669"/>
    <property type="project" value="UniProtKB-SubCell"/>
</dbReference>
<dbReference type="PANTHER" id="PTHR11893:SF20">
    <property type="entry name" value="INNEXIN-3"/>
    <property type="match status" value="1"/>
</dbReference>
<evidence type="ECO:0000313" key="15">
    <source>
        <dbReference type="WBParaSite" id="Gr19_v10_g9507.t1"/>
    </source>
</evidence>
<protein>
    <recommendedName>
        <fullName evidence="12">Innexin</fullName>
    </recommendedName>
</protein>
<evidence type="ECO:0000256" key="3">
    <source>
        <dbReference type="ARBA" id="ARBA00022448"/>
    </source>
</evidence>
<comment type="similarity">
    <text evidence="12">Belongs to the pannexin family.</text>
</comment>
<dbReference type="GO" id="GO:0005921">
    <property type="term" value="C:gap junction"/>
    <property type="evidence" value="ECO:0007669"/>
    <property type="project" value="UniProtKB-SubCell"/>
</dbReference>
<feature type="transmembrane region" description="Helical" evidence="12">
    <location>
        <begin position="15"/>
        <end position="32"/>
    </location>
</feature>
<comment type="function">
    <text evidence="12">Structural component of the gap junctions.</text>
</comment>
<comment type="subcellular location">
    <subcellularLocation>
        <location evidence="1">Cell junction</location>
        <location evidence="1">Gap junction</location>
    </subcellularLocation>
    <subcellularLocation>
        <location evidence="2 12">Cell membrane</location>
        <topology evidence="2 12">Multi-pass membrane protein</topology>
    </subcellularLocation>
</comment>
<keyword evidence="10 12" id="KW-0472">Membrane</keyword>
<evidence type="ECO:0000256" key="10">
    <source>
        <dbReference type="ARBA" id="ARBA00023136"/>
    </source>
</evidence>
<dbReference type="PRINTS" id="PR01262">
    <property type="entry name" value="INNEXIN"/>
</dbReference>
<feature type="transmembrane region" description="Helical" evidence="12">
    <location>
        <begin position="89"/>
        <end position="106"/>
    </location>
</feature>
<evidence type="ECO:0000256" key="7">
    <source>
        <dbReference type="ARBA" id="ARBA00022949"/>
    </source>
</evidence>
<evidence type="ECO:0000256" key="6">
    <source>
        <dbReference type="ARBA" id="ARBA00022868"/>
    </source>
</evidence>
<keyword evidence="7" id="KW-0965">Cell junction</keyword>
<dbReference type="Proteomes" id="UP000887572">
    <property type="component" value="Unplaced"/>
</dbReference>
<accession>A0A914IFX3</accession>
<feature type="transmembrane region" description="Helical" evidence="12">
    <location>
        <begin position="173"/>
        <end position="193"/>
    </location>
</feature>
<dbReference type="PANTHER" id="PTHR11893">
    <property type="entry name" value="INNEXIN"/>
    <property type="match status" value="1"/>
</dbReference>
<sequence length="562" mass="63170">MRVVKEQTLADSVDWLNYYCSSILLAFFALAISAKQYFGQAINCWVPNEFKGSWEKYAEDYCFVANSYYVPFDMEVPSDLSKRVDQITYYRWVPVVLAIQALLFWLPNWLWNMLHKQTAVNARSVVHEACKSRALVGAEREKEIEALAGYISDTVSVFSEPHTRRPCGLNATLLYLGIKLLYVFNCFGQLIALNRFLGGQYYNWAYETFMSVLQGQEWRESAVFPRVIMCDFAVRRLANPQRHTIQCVIMMNMINEKLYFFLYMWFLFVGIATLVNFFYYLAMLMVPALRTKFVLRNINKQQQKLRGFGRAEIHQFVQSFLRPDGILLLHFLRQHIGGRVTYELLNELVRLYWMTSHQGSTVTSKVTTGTNASTNSKLSNASTSPPASERALLLARGKTPETKFERKLSDESFSKQATYKPTAYGPRSALMYPMHGVVVDATNSLTPEAPFPSPFFNSASLLRALNGIGSPNTPGSAGNAYSVPPSLEFIDGSVAAANGAEGATKNLSATPLCQSRRAKSPLVTGLGSIRKRHPSAGKSNSSNDSQANNINSPRQLSIDSEV</sequence>
<organism evidence="14 15">
    <name type="scientific">Globodera rostochiensis</name>
    <name type="common">Golden nematode worm</name>
    <name type="synonym">Heterodera rostochiensis</name>
    <dbReference type="NCBI Taxonomy" id="31243"/>
    <lineage>
        <taxon>Eukaryota</taxon>
        <taxon>Metazoa</taxon>
        <taxon>Ecdysozoa</taxon>
        <taxon>Nematoda</taxon>
        <taxon>Chromadorea</taxon>
        <taxon>Rhabditida</taxon>
        <taxon>Tylenchina</taxon>
        <taxon>Tylenchomorpha</taxon>
        <taxon>Tylenchoidea</taxon>
        <taxon>Heteroderidae</taxon>
        <taxon>Heteroderinae</taxon>
        <taxon>Globodera</taxon>
    </lineage>
</organism>
<keyword evidence="4" id="KW-1003">Cell membrane</keyword>